<feature type="transmembrane region" description="Helical" evidence="17">
    <location>
        <begin position="208"/>
        <end position="229"/>
    </location>
</feature>
<evidence type="ECO:0000256" key="6">
    <source>
        <dbReference type="ARBA" id="ARBA00022448"/>
    </source>
</evidence>
<dbReference type="PANTHER" id="PTHR43507:SF20">
    <property type="entry name" value="NADH-UBIQUINONE OXIDOREDUCTASE CHAIN 4"/>
    <property type="match status" value="1"/>
</dbReference>
<evidence type="ECO:0000256" key="13">
    <source>
        <dbReference type="ARBA" id="ARBA00023075"/>
    </source>
</evidence>
<evidence type="ECO:0000313" key="20">
    <source>
        <dbReference type="EMBL" id="UZT27020.1"/>
    </source>
</evidence>
<dbReference type="InterPro" id="IPR003918">
    <property type="entry name" value="NADH_UbQ_OxRdtase"/>
</dbReference>
<organism evidence="20">
    <name type="scientific">Xyloterini sp</name>
    <dbReference type="NCBI Taxonomy" id="2995406"/>
    <lineage>
        <taxon>Eukaryota</taxon>
        <taxon>Metazoa</taxon>
        <taxon>Ecdysozoa</taxon>
        <taxon>Arthropoda</taxon>
        <taxon>Hexapoda</taxon>
        <taxon>Insecta</taxon>
        <taxon>Pterygota</taxon>
        <taxon>Neoptera</taxon>
        <taxon>Endopterygota</taxon>
        <taxon>Coleoptera</taxon>
        <taxon>Polyphaga</taxon>
        <taxon>Cucujiformia</taxon>
        <taxon>Curculionidae</taxon>
        <taxon>Scolytinae</taxon>
    </lineage>
</organism>
<dbReference type="PRINTS" id="PR01437">
    <property type="entry name" value="NUOXDRDTASE4"/>
</dbReference>
<keyword evidence="8 17" id="KW-0812">Transmembrane</keyword>
<dbReference type="PANTHER" id="PTHR43507">
    <property type="entry name" value="NADH-UBIQUINONE OXIDOREDUCTASE CHAIN 4"/>
    <property type="match status" value="1"/>
</dbReference>
<dbReference type="EMBL" id="ON169992">
    <property type="protein sequence ID" value="UZT27020.1"/>
    <property type="molecule type" value="Genomic_DNA"/>
</dbReference>
<keyword evidence="10 17" id="KW-0249">Electron transport</keyword>
<reference evidence="20" key="1">
    <citation type="submission" date="2022-04" db="EMBL/GenBank/DDBJ databases">
        <title>Five Complete Miogenomes of Bark Beetles (Coleoptera: Curculionidae, Scolytinae): A Comparative Analysis and Phylogenetic Implications.</title>
        <authorList>
            <person name="Guo Q."/>
            <person name="Huang W."/>
            <person name="Chen X."/>
            <person name="Wang X."/>
        </authorList>
    </citation>
    <scope>NUCLEOTIDE SEQUENCE</scope>
    <source>
        <tissue evidence="20">Leg</tissue>
    </source>
</reference>
<name>A0A9E8G3Q5_9CUCU</name>
<evidence type="ECO:0000256" key="2">
    <source>
        <dbReference type="ARBA" id="ARBA00004225"/>
    </source>
</evidence>
<evidence type="ECO:0000256" key="16">
    <source>
        <dbReference type="ARBA" id="ARBA00049551"/>
    </source>
</evidence>
<feature type="transmembrane region" description="Helical" evidence="17">
    <location>
        <begin position="109"/>
        <end position="129"/>
    </location>
</feature>
<feature type="transmembrane region" description="Helical" evidence="17">
    <location>
        <begin position="418"/>
        <end position="441"/>
    </location>
</feature>
<evidence type="ECO:0000256" key="8">
    <source>
        <dbReference type="ARBA" id="ARBA00022692"/>
    </source>
</evidence>
<keyword evidence="11 17" id="KW-1133">Transmembrane helix</keyword>
<comment type="similarity">
    <text evidence="3 17">Belongs to the complex I subunit 4 family.</text>
</comment>
<keyword evidence="7 17" id="KW-0679">Respiratory chain</keyword>
<feature type="transmembrane region" description="Helical" evidence="17">
    <location>
        <begin position="55"/>
        <end position="75"/>
    </location>
</feature>
<dbReference type="InterPro" id="IPR000260">
    <property type="entry name" value="NADH4_N"/>
</dbReference>
<evidence type="ECO:0000256" key="11">
    <source>
        <dbReference type="ARBA" id="ARBA00022989"/>
    </source>
</evidence>
<gene>
    <name evidence="20" type="primary">nad4</name>
</gene>
<evidence type="ECO:0000256" key="17">
    <source>
        <dbReference type="RuleBase" id="RU003297"/>
    </source>
</evidence>
<comment type="catalytic activity">
    <reaction evidence="16 17">
        <text>a ubiquinone + NADH + 5 H(+)(in) = a ubiquinol + NAD(+) + 4 H(+)(out)</text>
        <dbReference type="Rhea" id="RHEA:29091"/>
        <dbReference type="Rhea" id="RHEA-COMP:9565"/>
        <dbReference type="Rhea" id="RHEA-COMP:9566"/>
        <dbReference type="ChEBI" id="CHEBI:15378"/>
        <dbReference type="ChEBI" id="CHEBI:16389"/>
        <dbReference type="ChEBI" id="CHEBI:17976"/>
        <dbReference type="ChEBI" id="CHEBI:57540"/>
        <dbReference type="ChEBI" id="CHEBI:57945"/>
        <dbReference type="EC" id="7.1.1.2"/>
    </reaction>
</comment>
<geneLocation type="mitochondrion" evidence="20"/>
<feature type="transmembrane region" description="Helical" evidence="17">
    <location>
        <begin position="180"/>
        <end position="201"/>
    </location>
</feature>
<feature type="transmembrane region" description="Helical" evidence="17">
    <location>
        <begin position="7"/>
        <end position="35"/>
    </location>
</feature>
<feature type="domain" description="NADH:quinone oxidoreductase/Mrp antiporter transmembrane" evidence="18">
    <location>
        <begin position="106"/>
        <end position="382"/>
    </location>
</feature>
<dbReference type="AlphaFoldDB" id="A0A9E8G3Q5"/>
<evidence type="ECO:0000256" key="15">
    <source>
        <dbReference type="ARBA" id="ARBA00023136"/>
    </source>
</evidence>
<evidence type="ECO:0000256" key="14">
    <source>
        <dbReference type="ARBA" id="ARBA00023128"/>
    </source>
</evidence>
<protein>
    <recommendedName>
        <fullName evidence="5 17">NADH-ubiquinone oxidoreductase chain 4</fullName>
        <ecNumber evidence="4 17">7.1.1.2</ecNumber>
    </recommendedName>
</protein>
<keyword evidence="14 17" id="KW-0496">Mitochondrion</keyword>
<evidence type="ECO:0000256" key="4">
    <source>
        <dbReference type="ARBA" id="ARBA00012944"/>
    </source>
</evidence>
<feature type="transmembrane region" description="Helical" evidence="17">
    <location>
        <begin position="269"/>
        <end position="288"/>
    </location>
</feature>
<dbReference type="GO" id="GO:0042773">
    <property type="term" value="P:ATP synthesis coupled electron transport"/>
    <property type="evidence" value="ECO:0007669"/>
    <property type="project" value="InterPro"/>
</dbReference>
<dbReference type="Pfam" id="PF01059">
    <property type="entry name" value="Oxidored_q5_N"/>
    <property type="match status" value="1"/>
</dbReference>
<evidence type="ECO:0000259" key="19">
    <source>
        <dbReference type="Pfam" id="PF01059"/>
    </source>
</evidence>
<evidence type="ECO:0000259" key="18">
    <source>
        <dbReference type="Pfam" id="PF00361"/>
    </source>
</evidence>
<comment type="function">
    <text evidence="17">Core subunit of the mitochondrial membrane respiratory chain NADH dehydrogenase (Complex I) which catalyzes electron transfer from NADH through the respiratory chain, using ubiquinone as an electron acceptor. Essential for the catalytic activity and assembly of complex I.</text>
</comment>
<evidence type="ECO:0000256" key="3">
    <source>
        <dbReference type="ARBA" id="ARBA00009025"/>
    </source>
</evidence>
<dbReference type="GO" id="GO:0048039">
    <property type="term" value="F:ubiquinone binding"/>
    <property type="evidence" value="ECO:0007669"/>
    <property type="project" value="TreeGrafter"/>
</dbReference>
<dbReference type="EC" id="7.1.1.2" evidence="4 17"/>
<dbReference type="InterPro" id="IPR001750">
    <property type="entry name" value="ND/Mrp_TM"/>
</dbReference>
<keyword evidence="13 17" id="KW-0830">Ubiquinone</keyword>
<proteinExistence type="inferred from homology"/>
<dbReference type="Pfam" id="PF00361">
    <property type="entry name" value="Proton_antipo_M"/>
    <property type="match status" value="1"/>
</dbReference>
<sequence length="442" mass="50977">MMKLILSVVFLMMFVPSCNIWCGLFWLFMISGFFFLKLSFGYLPMYLSYSMSVDLFSNSLIYLSLWICSLMVLASEVIYKKNMNSKLFFFLIMVLLASLIITFGTMNMFVFYLFFEISLIPTFILIIGWGVQPERILAGSYLLFYTMVVSLPMLLSLFYLDSKFNSLEFYFLDLVYSSFLYFSINLVFFVKIPMFFVHLWLPKAHVEAPISGSMILAGVMLKLGGYGLYRIMKIFMGFVNLNMIFIIISMVGAVYVSMVCFRQCDMKMLIAYSSVCHMSLVLSGFLTLNLMGVWGGLMMMLAHGLSSSGLFCLSNLMYERLGSRSLFLNKGMMNLMPSITLWWFLMSSSNMAAPLSFNLLGEVALITSLFVYSNYLSFCLFMISFYSAVYSLFLYSYTQHGNISSLSFSMYSINIREFLLMFFHWVPLNLLFLKSEVFMLCQ</sequence>
<feature type="transmembrane region" description="Helical" evidence="17">
    <location>
        <begin position="87"/>
        <end position="103"/>
    </location>
</feature>
<keyword evidence="9" id="KW-1278">Translocase</keyword>
<keyword evidence="12 17" id="KW-0520">NAD</keyword>
<evidence type="ECO:0000256" key="9">
    <source>
        <dbReference type="ARBA" id="ARBA00022967"/>
    </source>
</evidence>
<accession>A0A9E8G3Q5</accession>
<dbReference type="GO" id="GO:0003954">
    <property type="term" value="F:NADH dehydrogenase activity"/>
    <property type="evidence" value="ECO:0007669"/>
    <property type="project" value="TreeGrafter"/>
</dbReference>
<dbReference type="GO" id="GO:0008137">
    <property type="term" value="F:NADH dehydrogenase (ubiquinone) activity"/>
    <property type="evidence" value="ECO:0007669"/>
    <property type="project" value="UniProtKB-UniRule"/>
</dbReference>
<evidence type="ECO:0000256" key="7">
    <source>
        <dbReference type="ARBA" id="ARBA00022660"/>
    </source>
</evidence>
<feature type="transmembrane region" description="Helical" evidence="17">
    <location>
        <begin position="378"/>
        <end position="398"/>
    </location>
</feature>
<comment type="subcellular location">
    <subcellularLocation>
        <location evidence="2 17">Mitochondrion membrane</location>
        <topology evidence="2 17">Multi-pass membrane protein</topology>
    </subcellularLocation>
</comment>
<feature type="domain" description="NADH:ubiquinone oxidoreductase chain 4 N-terminal" evidence="19">
    <location>
        <begin position="1"/>
        <end position="102"/>
    </location>
</feature>
<keyword evidence="15 17" id="KW-0472">Membrane</keyword>
<feature type="transmembrane region" description="Helical" evidence="17">
    <location>
        <begin position="235"/>
        <end position="257"/>
    </location>
</feature>
<evidence type="ECO:0000256" key="10">
    <source>
        <dbReference type="ARBA" id="ARBA00022982"/>
    </source>
</evidence>
<evidence type="ECO:0000256" key="12">
    <source>
        <dbReference type="ARBA" id="ARBA00023027"/>
    </source>
</evidence>
<dbReference type="GO" id="GO:0031966">
    <property type="term" value="C:mitochondrial membrane"/>
    <property type="evidence" value="ECO:0007669"/>
    <property type="project" value="UniProtKB-SubCell"/>
</dbReference>
<evidence type="ECO:0000256" key="1">
    <source>
        <dbReference type="ARBA" id="ARBA00003257"/>
    </source>
</evidence>
<keyword evidence="6 17" id="KW-0813">Transport</keyword>
<evidence type="ECO:0000256" key="5">
    <source>
        <dbReference type="ARBA" id="ARBA00021006"/>
    </source>
</evidence>
<feature type="transmembrane region" description="Helical" evidence="17">
    <location>
        <begin position="141"/>
        <end position="160"/>
    </location>
</feature>
<dbReference type="GO" id="GO:0015990">
    <property type="term" value="P:electron transport coupled proton transport"/>
    <property type="evidence" value="ECO:0007669"/>
    <property type="project" value="TreeGrafter"/>
</dbReference>
<comment type="function">
    <text evidence="1">Core subunit of the mitochondrial membrane respiratory chain NADH dehydrogenase (Complex I) that is believed to belong to the minimal assembly required for catalysis. Complex I functions in the transfer of electrons from NADH to the respiratory chain. The immediate electron acceptor for the enzyme is believed to be ubiquinone.</text>
</comment>
<feature type="transmembrane region" description="Helical" evidence="17">
    <location>
        <begin position="294"/>
        <end position="314"/>
    </location>
</feature>